<protein>
    <submittedName>
        <fullName evidence="3">DUF3488 domain-containing protein</fullName>
    </submittedName>
</protein>
<dbReference type="PANTHER" id="PTHR42736">
    <property type="entry name" value="PROTEIN-GLUTAMINE GAMMA-GLUTAMYLTRANSFERASE"/>
    <property type="match status" value="1"/>
</dbReference>
<dbReference type="SUPFAM" id="SSF54001">
    <property type="entry name" value="Cysteine proteinases"/>
    <property type="match status" value="1"/>
</dbReference>
<dbReference type="SMART" id="SM00460">
    <property type="entry name" value="TGc"/>
    <property type="match status" value="1"/>
</dbReference>
<keyword evidence="4" id="KW-1185">Reference proteome</keyword>
<organism evidence="3 4">
    <name type="scientific">Halioglobus maricola</name>
    <dbReference type="NCBI Taxonomy" id="2601894"/>
    <lineage>
        <taxon>Bacteria</taxon>
        <taxon>Pseudomonadati</taxon>
        <taxon>Pseudomonadota</taxon>
        <taxon>Gammaproteobacteria</taxon>
        <taxon>Cellvibrionales</taxon>
        <taxon>Halieaceae</taxon>
        <taxon>Halioglobus</taxon>
    </lineage>
</organism>
<name>A0A5P9NR71_9GAMM</name>
<gene>
    <name evidence="3" type="ORF">EY643_11220</name>
</gene>
<dbReference type="Pfam" id="PF13559">
    <property type="entry name" value="DUF4129"/>
    <property type="match status" value="1"/>
</dbReference>
<feature type="transmembrane region" description="Helical" evidence="1">
    <location>
        <begin position="555"/>
        <end position="576"/>
    </location>
</feature>
<evidence type="ECO:0000259" key="2">
    <source>
        <dbReference type="SMART" id="SM00460"/>
    </source>
</evidence>
<dbReference type="InterPro" id="IPR021878">
    <property type="entry name" value="TgpA_N"/>
</dbReference>
<evidence type="ECO:0000256" key="1">
    <source>
        <dbReference type="SAM" id="Phobius"/>
    </source>
</evidence>
<feature type="transmembrane region" description="Helical" evidence="1">
    <location>
        <begin position="106"/>
        <end position="123"/>
    </location>
</feature>
<dbReference type="OrthoDB" id="9804872at2"/>
<dbReference type="Pfam" id="PF11992">
    <property type="entry name" value="TgpA_N"/>
    <property type="match status" value="1"/>
</dbReference>
<evidence type="ECO:0000313" key="4">
    <source>
        <dbReference type="Proteomes" id="UP000326287"/>
    </source>
</evidence>
<feature type="transmembrane region" description="Helical" evidence="1">
    <location>
        <begin position="30"/>
        <end position="48"/>
    </location>
</feature>
<reference evidence="3 4" key="1">
    <citation type="submission" date="2019-02" db="EMBL/GenBank/DDBJ databases">
        <authorList>
            <person name="Li S.-H."/>
        </authorList>
    </citation>
    <scope>NUCLEOTIDE SEQUENCE [LARGE SCALE GENOMIC DNA]</scope>
    <source>
        <strain evidence="3 4">IMCC14385</strain>
    </source>
</reference>
<dbReference type="AlphaFoldDB" id="A0A5P9NR71"/>
<dbReference type="InterPro" id="IPR002931">
    <property type="entry name" value="Transglutaminase-like"/>
</dbReference>
<feature type="transmembrane region" description="Helical" evidence="1">
    <location>
        <begin position="129"/>
        <end position="148"/>
    </location>
</feature>
<dbReference type="EMBL" id="CP036422">
    <property type="protein sequence ID" value="QFU77854.1"/>
    <property type="molecule type" value="Genomic_DNA"/>
</dbReference>
<keyword evidence="1" id="KW-0472">Membrane</keyword>
<accession>A0A5P9NR71</accession>
<dbReference type="InterPro" id="IPR025403">
    <property type="entry name" value="TgpA-like_C"/>
</dbReference>
<feature type="domain" description="Transglutaminase-like" evidence="2">
    <location>
        <begin position="404"/>
        <end position="475"/>
    </location>
</feature>
<dbReference type="KEGG" id="halc:EY643_11220"/>
<keyword evidence="1" id="KW-1133">Transmembrane helix</keyword>
<dbReference type="PANTHER" id="PTHR42736:SF1">
    <property type="entry name" value="PROTEIN-GLUTAMINE GAMMA-GLUTAMYLTRANSFERASE"/>
    <property type="match status" value="1"/>
</dbReference>
<dbReference type="InterPro" id="IPR038765">
    <property type="entry name" value="Papain-like_cys_pep_sf"/>
</dbReference>
<feature type="transmembrane region" description="Helical" evidence="1">
    <location>
        <begin position="7"/>
        <end position="24"/>
    </location>
</feature>
<dbReference type="Pfam" id="PF01841">
    <property type="entry name" value="Transglut_core"/>
    <property type="match status" value="1"/>
</dbReference>
<dbReference type="InterPro" id="IPR052901">
    <property type="entry name" value="Bact_TGase-like"/>
</dbReference>
<feature type="transmembrane region" description="Helical" evidence="1">
    <location>
        <begin position="60"/>
        <end position="76"/>
    </location>
</feature>
<feature type="transmembrane region" description="Helical" evidence="1">
    <location>
        <begin position="160"/>
        <end position="181"/>
    </location>
</feature>
<keyword evidence="1" id="KW-0812">Transmembrane</keyword>
<dbReference type="Gene3D" id="3.10.620.30">
    <property type="match status" value="1"/>
</dbReference>
<dbReference type="Proteomes" id="UP000326287">
    <property type="component" value="Chromosome"/>
</dbReference>
<proteinExistence type="predicted"/>
<evidence type="ECO:0000313" key="3">
    <source>
        <dbReference type="EMBL" id="QFU77854.1"/>
    </source>
</evidence>
<sequence length="661" mass="74894">MKLEQQVPRNALVWIILALFLLVAPHVQRVPIWVLLVFAAAVVWRIMVYRGVWSFPRWPVKMGLIIAAFAGIMFSFRSLIGLEPTVALLLTAFALKLLELAERKDAYVLLFLGYFVILTVFLFSQDILIVLLCLFNTVIVTAALVALHRPGEHRFTFRPLRLASVMLAQSIPLMLVLFFLFPRIGPLWTVPIKSQAARTGMSDFMKPGDVSRLSRSGEVAFRVQFEGAVPAQDQLYWRGLVMSRLRGGAWSSLSHFAAPPDERRPSEPELVGEPLRYSVIMEPTQQHWIYSLRYGRSRDSGVVSAADYRLYRMSEIEDDYLYEVQTWPEAVLEPEISDWRRKVELRLPPDDNPRAMALAQQIASEAGDSREIVEQVLALFTEQPFGYTLSPPLLPERDPIDAFLFDTRWGFCEHYASAFVILMRAAGIPARVVAGYQGGEINPVNGTVIVHQFDAHAWAEVWHEGEGWVRVDPTAAVAPERIELGLEQALAEEGSFLADSPLSPLRFRGVNWVNQLRLRYDALTYRWQSWVTGFDSDRQYQLLTNWFGEFSARKFALVLLGAGLLVFAPVVITLLLQRKTVQLREMDKLYLRFCERLEKFGVARAAGEGPAQYGRRASAQLPRLEEQIGDVTNIYLGLAYAPADEEAAALKRLAQAIRRVN</sequence>